<evidence type="ECO:0000256" key="2">
    <source>
        <dbReference type="ARBA" id="ARBA00005262"/>
    </source>
</evidence>
<evidence type="ECO:0000256" key="5">
    <source>
        <dbReference type="ARBA" id="ARBA00022989"/>
    </source>
</evidence>
<evidence type="ECO:0000313" key="8">
    <source>
        <dbReference type="EMBL" id="SHI68193.1"/>
    </source>
</evidence>
<evidence type="ECO:0000313" key="9">
    <source>
        <dbReference type="Proteomes" id="UP000184342"/>
    </source>
</evidence>
<dbReference type="PANTHER" id="PTHR43663:SF1">
    <property type="entry name" value="CHROMATE TRANSPORTER"/>
    <property type="match status" value="1"/>
</dbReference>
<dbReference type="GO" id="GO:0015109">
    <property type="term" value="F:chromate transmembrane transporter activity"/>
    <property type="evidence" value="ECO:0007669"/>
    <property type="project" value="InterPro"/>
</dbReference>
<keyword evidence="4 7" id="KW-0812">Transmembrane</keyword>
<dbReference type="PANTHER" id="PTHR43663">
    <property type="entry name" value="CHROMATE TRANSPORT PROTEIN-RELATED"/>
    <property type="match status" value="1"/>
</dbReference>
<accession>A0A1M6D518</accession>
<dbReference type="InterPro" id="IPR052518">
    <property type="entry name" value="CHR_Transporter"/>
</dbReference>
<comment type="similarity">
    <text evidence="2">Belongs to the chromate ion transporter (CHR) (TC 2.A.51) family.</text>
</comment>
<evidence type="ECO:0000256" key="4">
    <source>
        <dbReference type="ARBA" id="ARBA00022692"/>
    </source>
</evidence>
<dbReference type="AlphaFoldDB" id="A0A1M6D518"/>
<keyword evidence="3" id="KW-1003">Cell membrane</keyword>
<feature type="transmembrane region" description="Helical" evidence="7">
    <location>
        <begin position="73"/>
        <end position="95"/>
    </location>
</feature>
<feature type="transmembrane region" description="Helical" evidence="7">
    <location>
        <begin position="167"/>
        <end position="186"/>
    </location>
</feature>
<organism evidence="8 9">
    <name type="scientific">Parasporobacterium paucivorans DSM 15970</name>
    <dbReference type="NCBI Taxonomy" id="1122934"/>
    <lineage>
        <taxon>Bacteria</taxon>
        <taxon>Bacillati</taxon>
        <taxon>Bacillota</taxon>
        <taxon>Clostridia</taxon>
        <taxon>Lachnospirales</taxon>
        <taxon>Lachnospiraceae</taxon>
        <taxon>Parasporobacterium</taxon>
    </lineage>
</organism>
<feature type="transmembrane region" description="Helical" evidence="7">
    <location>
        <begin position="140"/>
        <end position="160"/>
    </location>
</feature>
<evidence type="ECO:0000256" key="1">
    <source>
        <dbReference type="ARBA" id="ARBA00004651"/>
    </source>
</evidence>
<evidence type="ECO:0000256" key="3">
    <source>
        <dbReference type="ARBA" id="ARBA00022475"/>
    </source>
</evidence>
<dbReference type="Pfam" id="PF02417">
    <property type="entry name" value="Chromate_transp"/>
    <property type="match status" value="1"/>
</dbReference>
<reference evidence="8 9" key="1">
    <citation type="submission" date="2016-11" db="EMBL/GenBank/DDBJ databases">
        <authorList>
            <person name="Jaros S."/>
            <person name="Januszkiewicz K."/>
            <person name="Wedrychowicz H."/>
        </authorList>
    </citation>
    <scope>NUCLEOTIDE SEQUENCE [LARGE SCALE GENOMIC DNA]</scope>
    <source>
        <strain evidence="8 9">DSM 15970</strain>
    </source>
</reference>
<dbReference type="GO" id="GO:0005886">
    <property type="term" value="C:plasma membrane"/>
    <property type="evidence" value="ECO:0007669"/>
    <property type="project" value="UniProtKB-SubCell"/>
</dbReference>
<name>A0A1M6D518_9FIRM</name>
<dbReference type="EMBL" id="FQYT01000005">
    <property type="protein sequence ID" value="SHI68193.1"/>
    <property type="molecule type" value="Genomic_DNA"/>
</dbReference>
<keyword evidence="9" id="KW-1185">Reference proteome</keyword>
<dbReference type="OrthoDB" id="9788907at2"/>
<dbReference type="STRING" id="1122934.SAMN02745691_00667"/>
<dbReference type="Proteomes" id="UP000184342">
    <property type="component" value="Unassembled WGS sequence"/>
</dbReference>
<dbReference type="RefSeq" id="WP_073992934.1">
    <property type="nucleotide sequence ID" value="NZ_FQYT01000005.1"/>
</dbReference>
<evidence type="ECO:0000256" key="6">
    <source>
        <dbReference type="ARBA" id="ARBA00023136"/>
    </source>
</evidence>
<proteinExistence type="inferred from homology"/>
<keyword evidence="6 7" id="KW-0472">Membrane</keyword>
<sequence length="187" mass="19961">MIYIKLLIVFFQIGLFSIGGGYAMIPLIQEMVVKNSGWITMREFADLVAISQMTPGPIGINAATFAGLKAAGLLGGIVATIGCVLPSLIIVLILARLYRRYGNVRIIQGAFKGIRPVVVALIATAGLAIINIAVWHGETISMKTLDVGALAITVAAFAAMRFRRINIIWIMLGAGALGVLEYVFTIV</sequence>
<keyword evidence="5 7" id="KW-1133">Transmembrane helix</keyword>
<feature type="transmembrane region" description="Helical" evidence="7">
    <location>
        <begin position="116"/>
        <end position="134"/>
    </location>
</feature>
<feature type="transmembrane region" description="Helical" evidence="7">
    <location>
        <begin position="7"/>
        <end position="28"/>
    </location>
</feature>
<dbReference type="InterPro" id="IPR003370">
    <property type="entry name" value="Chromate_transpt"/>
</dbReference>
<gene>
    <name evidence="8" type="ORF">SAMN02745691_00667</name>
</gene>
<evidence type="ECO:0000256" key="7">
    <source>
        <dbReference type="SAM" id="Phobius"/>
    </source>
</evidence>
<comment type="subcellular location">
    <subcellularLocation>
        <location evidence="1">Cell membrane</location>
        <topology evidence="1">Multi-pass membrane protein</topology>
    </subcellularLocation>
</comment>
<protein>
    <submittedName>
        <fullName evidence="8">Chromate transporter</fullName>
    </submittedName>
</protein>